<proteinExistence type="inferred from homology"/>
<sequence>MLNHLIGAPDEICEECGEEPSTVPLLLPLYKTAARLESYHADRMDALRHPPAMLKALCVQVCMLYSAMSLAGWALSSDAARLRCGTDLISDLIFVCGDRGIHLGKGSWSGYGSRPRGKGIVDQCCQSAGCELQLLEMYCAKPKSKLKTTALPTQTTATPTTTQLHTTQQFQAVFQKRLSEHLGAPGSPKREAYRKKTQPSLRRKSKVALFRRRNRTKSTTSRPSSASKSPLQRIVATES</sequence>
<feature type="compositionally biased region" description="Low complexity" evidence="3">
    <location>
        <begin position="217"/>
        <end position="230"/>
    </location>
</feature>
<dbReference type="Pfam" id="PF00049">
    <property type="entry name" value="Insulin"/>
    <property type="match status" value="1"/>
</dbReference>
<reference evidence="5 6" key="1">
    <citation type="journal article" date="2021" name="G3 (Bethesda)">
        <title>Improved contiguity of the threespine stickleback genome using long-read sequencing.</title>
        <authorList>
            <person name="Nath S."/>
            <person name="Shaw D.E."/>
            <person name="White M.A."/>
        </authorList>
    </citation>
    <scope>NUCLEOTIDE SEQUENCE [LARGE SCALE GENOMIC DNA]</scope>
    <source>
        <strain evidence="5 6">Lake Benthic</strain>
    </source>
</reference>
<dbReference type="AlphaFoldDB" id="A0AAQ4RZJ4"/>
<organism evidence="5 6">
    <name type="scientific">Gasterosteus aculeatus aculeatus</name>
    <name type="common">three-spined stickleback</name>
    <dbReference type="NCBI Taxonomy" id="481459"/>
    <lineage>
        <taxon>Eukaryota</taxon>
        <taxon>Metazoa</taxon>
        <taxon>Chordata</taxon>
        <taxon>Craniata</taxon>
        <taxon>Vertebrata</taxon>
        <taxon>Euteleostomi</taxon>
        <taxon>Actinopterygii</taxon>
        <taxon>Neopterygii</taxon>
        <taxon>Teleostei</taxon>
        <taxon>Neoteleostei</taxon>
        <taxon>Acanthomorphata</taxon>
        <taxon>Eupercaria</taxon>
        <taxon>Perciformes</taxon>
        <taxon>Cottioidei</taxon>
        <taxon>Gasterosteales</taxon>
        <taxon>Gasterosteidae</taxon>
        <taxon>Gasterosteus</taxon>
    </lineage>
</organism>
<keyword evidence="6" id="KW-1185">Reference proteome</keyword>
<dbReference type="GO" id="GO:0008283">
    <property type="term" value="P:cell population proliferation"/>
    <property type="evidence" value="ECO:0007669"/>
    <property type="project" value="TreeGrafter"/>
</dbReference>
<dbReference type="GO" id="GO:0043066">
    <property type="term" value="P:negative regulation of apoptotic process"/>
    <property type="evidence" value="ECO:0007669"/>
    <property type="project" value="TreeGrafter"/>
</dbReference>
<dbReference type="GO" id="GO:0005179">
    <property type="term" value="F:hormone activity"/>
    <property type="evidence" value="ECO:0007669"/>
    <property type="project" value="InterPro"/>
</dbReference>
<dbReference type="InterPro" id="IPR036438">
    <property type="entry name" value="Insulin-like_sf"/>
</dbReference>
<dbReference type="SUPFAM" id="SSF56994">
    <property type="entry name" value="Insulin-like"/>
    <property type="match status" value="1"/>
</dbReference>
<feature type="region of interest" description="Disordered" evidence="3">
    <location>
        <begin position="181"/>
        <end position="239"/>
    </location>
</feature>
<reference evidence="5" key="2">
    <citation type="submission" date="2025-08" db="UniProtKB">
        <authorList>
            <consortium name="Ensembl"/>
        </authorList>
    </citation>
    <scope>IDENTIFICATION</scope>
</reference>
<dbReference type="PANTHER" id="PTHR46845">
    <property type="entry name" value="INSULIN-LIKE GROWTH FACTOR I"/>
    <property type="match status" value="1"/>
</dbReference>
<dbReference type="InterPro" id="IPR016179">
    <property type="entry name" value="Insulin-like"/>
</dbReference>
<dbReference type="GO" id="GO:0005159">
    <property type="term" value="F:insulin-like growth factor receptor binding"/>
    <property type="evidence" value="ECO:0007669"/>
    <property type="project" value="TreeGrafter"/>
</dbReference>
<feature type="compositionally biased region" description="Basic residues" evidence="3">
    <location>
        <begin position="192"/>
        <end position="216"/>
    </location>
</feature>
<evidence type="ECO:0000256" key="1">
    <source>
        <dbReference type="ARBA" id="ARBA00009034"/>
    </source>
</evidence>
<evidence type="ECO:0000313" key="6">
    <source>
        <dbReference type="Proteomes" id="UP000007635"/>
    </source>
</evidence>
<evidence type="ECO:0000313" key="5">
    <source>
        <dbReference type="Ensembl" id="ENSGACP00000068835.1"/>
    </source>
</evidence>
<reference evidence="5" key="3">
    <citation type="submission" date="2025-09" db="UniProtKB">
        <authorList>
            <consortium name="Ensembl"/>
        </authorList>
    </citation>
    <scope>IDENTIFICATION</scope>
</reference>
<dbReference type="RefSeq" id="XP_040049018.1">
    <property type="nucleotide sequence ID" value="XM_040193084.1"/>
</dbReference>
<evidence type="ECO:0000256" key="2">
    <source>
        <dbReference type="ARBA" id="ARBA00023157"/>
    </source>
</evidence>
<accession>A0AAQ4RZJ4</accession>
<dbReference type="GeneID" id="120829175"/>
<dbReference type="Gene3D" id="1.10.100.10">
    <property type="entry name" value="Insulin-like"/>
    <property type="match status" value="1"/>
</dbReference>
<name>A0AAQ4RZJ4_GASAC</name>
<dbReference type="Proteomes" id="UP000007635">
    <property type="component" value="Chromosome XII"/>
</dbReference>
<keyword evidence="2" id="KW-1015">Disulfide bond</keyword>
<dbReference type="GeneTree" id="ENSGT00990000203742"/>
<dbReference type="GO" id="GO:0008284">
    <property type="term" value="P:positive regulation of cell population proliferation"/>
    <property type="evidence" value="ECO:0007669"/>
    <property type="project" value="TreeGrafter"/>
</dbReference>
<comment type="similarity">
    <text evidence="1">Belongs to the insulin family.</text>
</comment>
<dbReference type="Ensembl" id="ENSGACT00000066200.1">
    <property type="protein sequence ID" value="ENSGACP00000068835.1"/>
    <property type="gene ID" value="ENSGACG00000028709.1"/>
</dbReference>
<dbReference type="GO" id="GO:0048009">
    <property type="term" value="P:insulin-like growth factor receptor signaling pathway"/>
    <property type="evidence" value="ECO:0007669"/>
    <property type="project" value="TreeGrafter"/>
</dbReference>
<dbReference type="PANTHER" id="PTHR46845:SF2">
    <property type="entry name" value="INSULIN-LIKE GROWTH FACTOR 3"/>
    <property type="match status" value="1"/>
</dbReference>
<dbReference type="GO" id="GO:0005615">
    <property type="term" value="C:extracellular space"/>
    <property type="evidence" value="ECO:0007669"/>
    <property type="project" value="TreeGrafter"/>
</dbReference>
<evidence type="ECO:0000259" key="4">
    <source>
        <dbReference type="SMART" id="SM00078"/>
    </source>
</evidence>
<dbReference type="GO" id="GO:0051897">
    <property type="term" value="P:positive regulation of phosphatidylinositol 3-kinase/protein kinase B signal transduction"/>
    <property type="evidence" value="ECO:0007669"/>
    <property type="project" value="TreeGrafter"/>
</dbReference>
<protein>
    <recommendedName>
        <fullName evidence="4">Insulin-like domain-containing protein</fullName>
    </recommendedName>
</protein>
<evidence type="ECO:0000256" key="3">
    <source>
        <dbReference type="SAM" id="MobiDB-lite"/>
    </source>
</evidence>
<feature type="domain" description="Insulin-like" evidence="4">
    <location>
        <begin position="81"/>
        <end position="139"/>
    </location>
</feature>
<dbReference type="SMART" id="SM00078">
    <property type="entry name" value="IlGF"/>
    <property type="match status" value="1"/>
</dbReference>